<sequence>MTQIWYHESLDLHTYGTRKLQLTGEKPQNCKEYQEYKVSVELREMQKERKLQRSQEYKQLQGQKQSLLALSIENPYNEEFKNVMIIDLPIADLAIPSMRIKTASVAKTFALSSEEIKVEINPISIEVDINQKSAIEDPLASFYTKDSSTKVKSIMQKQTGLH</sequence>
<evidence type="ECO:0000313" key="1">
    <source>
        <dbReference type="EMBL" id="RIB12239.1"/>
    </source>
</evidence>
<protein>
    <submittedName>
        <fullName evidence="1">Uncharacterized protein</fullName>
    </submittedName>
</protein>
<gene>
    <name evidence="1" type="ORF">C2G38_2041983</name>
</gene>
<comment type="caution">
    <text evidence="1">The sequence shown here is derived from an EMBL/GenBank/DDBJ whole genome shotgun (WGS) entry which is preliminary data.</text>
</comment>
<name>A0A397UU37_9GLOM</name>
<organism evidence="1 2">
    <name type="scientific">Gigaspora rosea</name>
    <dbReference type="NCBI Taxonomy" id="44941"/>
    <lineage>
        <taxon>Eukaryota</taxon>
        <taxon>Fungi</taxon>
        <taxon>Fungi incertae sedis</taxon>
        <taxon>Mucoromycota</taxon>
        <taxon>Glomeromycotina</taxon>
        <taxon>Glomeromycetes</taxon>
        <taxon>Diversisporales</taxon>
        <taxon>Gigasporaceae</taxon>
        <taxon>Gigaspora</taxon>
    </lineage>
</organism>
<evidence type="ECO:0000313" key="2">
    <source>
        <dbReference type="Proteomes" id="UP000266673"/>
    </source>
</evidence>
<keyword evidence="2" id="KW-1185">Reference proteome</keyword>
<dbReference type="Proteomes" id="UP000266673">
    <property type="component" value="Unassembled WGS sequence"/>
</dbReference>
<accession>A0A397UU37</accession>
<dbReference type="EMBL" id="QKWP01001043">
    <property type="protein sequence ID" value="RIB12239.1"/>
    <property type="molecule type" value="Genomic_DNA"/>
</dbReference>
<reference evidence="1 2" key="1">
    <citation type="submission" date="2018-06" db="EMBL/GenBank/DDBJ databases">
        <title>Comparative genomics reveals the genomic features of Rhizophagus irregularis, R. cerebriforme, R. diaphanum and Gigaspora rosea, and their symbiotic lifestyle signature.</title>
        <authorList>
            <person name="Morin E."/>
            <person name="San Clemente H."/>
            <person name="Chen E.C.H."/>
            <person name="De La Providencia I."/>
            <person name="Hainaut M."/>
            <person name="Kuo A."/>
            <person name="Kohler A."/>
            <person name="Murat C."/>
            <person name="Tang N."/>
            <person name="Roy S."/>
            <person name="Loubradou J."/>
            <person name="Henrissat B."/>
            <person name="Grigoriev I.V."/>
            <person name="Corradi N."/>
            <person name="Roux C."/>
            <person name="Martin F.M."/>
        </authorList>
    </citation>
    <scope>NUCLEOTIDE SEQUENCE [LARGE SCALE GENOMIC DNA]</scope>
    <source>
        <strain evidence="1 2">DAOM 194757</strain>
    </source>
</reference>
<dbReference type="OrthoDB" id="2448909at2759"/>
<proteinExistence type="predicted"/>
<dbReference type="AlphaFoldDB" id="A0A397UU37"/>